<dbReference type="Proteomes" id="UP000078544">
    <property type="component" value="Unassembled WGS sequence"/>
</dbReference>
<evidence type="ECO:0000313" key="3">
    <source>
        <dbReference type="Proteomes" id="UP000078544"/>
    </source>
</evidence>
<name>A0A168A2R9_9HYPO</name>
<dbReference type="STRING" id="1081109.A0A168A2R9"/>
<keyword evidence="3" id="KW-1185">Reference proteome</keyword>
<accession>A0A168A2R9</accession>
<dbReference type="Gene3D" id="3.10.580.10">
    <property type="entry name" value="CBS-domain"/>
    <property type="match status" value="1"/>
</dbReference>
<dbReference type="SUPFAM" id="SSF54631">
    <property type="entry name" value="CBS-domain pair"/>
    <property type="match status" value="1"/>
</dbReference>
<dbReference type="EMBL" id="AZGY01000013">
    <property type="protein sequence ID" value="KZZ93392.1"/>
    <property type="molecule type" value="Genomic_DNA"/>
</dbReference>
<reference evidence="2 3" key="1">
    <citation type="journal article" date="2016" name="Genome Biol. Evol.">
        <title>Divergent and convergent evolution of fungal pathogenicity.</title>
        <authorList>
            <person name="Shang Y."/>
            <person name="Xiao G."/>
            <person name="Zheng P."/>
            <person name="Cen K."/>
            <person name="Zhan S."/>
            <person name="Wang C."/>
        </authorList>
    </citation>
    <scope>NUCLEOTIDE SEQUENCE [LARGE SCALE GENOMIC DNA]</scope>
    <source>
        <strain evidence="2 3">RCEF 2490</strain>
    </source>
</reference>
<evidence type="ECO:0000256" key="1">
    <source>
        <dbReference type="SAM" id="MobiDB-lite"/>
    </source>
</evidence>
<evidence type="ECO:0000313" key="2">
    <source>
        <dbReference type="EMBL" id="KZZ93392.1"/>
    </source>
</evidence>
<dbReference type="OrthoDB" id="4938668at2759"/>
<protein>
    <submittedName>
        <fullName evidence="2">CBS domain containing protein</fullName>
    </submittedName>
</protein>
<comment type="caution">
    <text evidence="2">The sequence shown here is derived from an EMBL/GenBank/DDBJ whole genome shotgun (WGS) entry which is preliminary data.</text>
</comment>
<organism evidence="2 3">
    <name type="scientific">Moelleriella libera RCEF 2490</name>
    <dbReference type="NCBI Taxonomy" id="1081109"/>
    <lineage>
        <taxon>Eukaryota</taxon>
        <taxon>Fungi</taxon>
        <taxon>Dikarya</taxon>
        <taxon>Ascomycota</taxon>
        <taxon>Pezizomycotina</taxon>
        <taxon>Sordariomycetes</taxon>
        <taxon>Hypocreomycetidae</taxon>
        <taxon>Hypocreales</taxon>
        <taxon>Clavicipitaceae</taxon>
        <taxon>Moelleriella</taxon>
    </lineage>
</organism>
<dbReference type="AlphaFoldDB" id="A0A168A2R9"/>
<proteinExistence type="predicted"/>
<gene>
    <name evidence="2" type="ORF">AAL_05777</name>
</gene>
<sequence length="280" mass="30967">MESPNGLDERIPAVQDLPASSNIAKSSHRQSLAEHYRNAPQSPRHRHSSSTQATVLELLNHPTNAQRRPNPHFVGRQWGEIPVGELTSPEDVQWVSIDSSVEEATKILLKSKTNVVLVRENESHRTCLATFDYSALNAYLLVVVGLYKPEPHQIELYKDIMVQAQNGKKITLRKIQPICRQEPLVGLLSTDNLLRAVEIFGGGIHRVLVTTSVGDVVGVLSQLRTIDFFWDERVNFPAIDGLYPVALGDLGVGVQQALSVKFVHPVENIPSPGMHQVCSG</sequence>
<dbReference type="InterPro" id="IPR046342">
    <property type="entry name" value="CBS_dom_sf"/>
</dbReference>
<feature type="region of interest" description="Disordered" evidence="1">
    <location>
        <begin position="1"/>
        <end position="51"/>
    </location>
</feature>